<proteinExistence type="predicted"/>
<dbReference type="InterPro" id="IPR020449">
    <property type="entry name" value="Tscrpt_reg_AraC-type_HTH"/>
</dbReference>
<keyword evidence="1" id="KW-0805">Transcription regulation</keyword>
<reference evidence="5 6" key="1">
    <citation type="submission" date="2017-04" db="EMBL/GenBank/DDBJ databases">
        <title>Unexpected and diverse lifestyles within the genus Limnohabitans.</title>
        <authorList>
            <person name="Kasalicky V."/>
            <person name="Mehrshad M."/>
            <person name="Andrei S.-A."/>
            <person name="Salcher M."/>
            <person name="Kratochvilova H."/>
            <person name="Simek K."/>
            <person name="Ghai R."/>
        </authorList>
    </citation>
    <scope>NUCLEOTIDE SEQUENCE [LARGE SCALE GENOMIC DNA]</scope>
    <source>
        <strain evidence="5 6">II-B4</strain>
    </source>
</reference>
<dbReference type="GO" id="GO:0003700">
    <property type="term" value="F:DNA-binding transcription factor activity"/>
    <property type="evidence" value="ECO:0007669"/>
    <property type="project" value="InterPro"/>
</dbReference>
<name>A0A315EBP5_9BURK</name>
<evidence type="ECO:0000256" key="2">
    <source>
        <dbReference type="ARBA" id="ARBA00023125"/>
    </source>
</evidence>
<sequence>MNTAISALPSPNTTGRAETPMAFAKAIVTAYTQRDMDPSMALNEAQIAPNLLNQADARITATQMEWLSATAMKALDDEALGWFSRRLPWGSYGMLVRASLTAPNLGVALQRWCRHHGLLTDDIHLQITQEHGVARLELHEHRDLGALQEFCVVSVLRNALGVACWLTDSRIPLLQTTLRFASPPHANSYRVLFDGPSQFNAPLHSLQFDAGYLNLPVRRDEAALQRMLKRALLLTVRPYRRDRMLVEKVRQTLAEHPEHSRNADDLAAWLNLSARTLHRQLKEEGASLQQLKDAVRRDLAIDLLLRTSRGIKQIASEVGFQNEKSFMRAFKTWTGQTPEEFRSTKTH</sequence>
<dbReference type="Proteomes" id="UP000250790">
    <property type="component" value="Unassembled WGS sequence"/>
</dbReference>
<evidence type="ECO:0000313" key="6">
    <source>
        <dbReference type="Proteomes" id="UP000250790"/>
    </source>
</evidence>
<gene>
    <name evidence="5" type="ORF">B9Z37_05450</name>
</gene>
<accession>A0A315EBP5</accession>
<dbReference type="InterPro" id="IPR009057">
    <property type="entry name" value="Homeodomain-like_sf"/>
</dbReference>
<dbReference type="Gene3D" id="1.10.10.60">
    <property type="entry name" value="Homeodomain-like"/>
    <property type="match status" value="1"/>
</dbReference>
<evidence type="ECO:0000256" key="3">
    <source>
        <dbReference type="ARBA" id="ARBA00023163"/>
    </source>
</evidence>
<dbReference type="PROSITE" id="PS01124">
    <property type="entry name" value="HTH_ARAC_FAMILY_2"/>
    <property type="match status" value="1"/>
</dbReference>
<dbReference type="SMART" id="SM00342">
    <property type="entry name" value="HTH_ARAC"/>
    <property type="match status" value="1"/>
</dbReference>
<organism evidence="5 6">
    <name type="scientific">Limnohabitans parvus II-B4</name>
    <dbReference type="NCBI Taxonomy" id="1293052"/>
    <lineage>
        <taxon>Bacteria</taxon>
        <taxon>Pseudomonadati</taxon>
        <taxon>Pseudomonadota</taxon>
        <taxon>Betaproteobacteria</taxon>
        <taxon>Burkholderiales</taxon>
        <taxon>Comamonadaceae</taxon>
        <taxon>Limnohabitans</taxon>
    </lineage>
</organism>
<dbReference type="SUPFAM" id="SSF46689">
    <property type="entry name" value="Homeodomain-like"/>
    <property type="match status" value="1"/>
</dbReference>
<dbReference type="PANTHER" id="PTHR47894">
    <property type="entry name" value="HTH-TYPE TRANSCRIPTIONAL REGULATOR GADX"/>
    <property type="match status" value="1"/>
</dbReference>
<keyword evidence="3" id="KW-0804">Transcription</keyword>
<dbReference type="AlphaFoldDB" id="A0A315EBP5"/>
<keyword evidence="2" id="KW-0238">DNA-binding</keyword>
<dbReference type="GO" id="GO:0000976">
    <property type="term" value="F:transcription cis-regulatory region binding"/>
    <property type="evidence" value="ECO:0007669"/>
    <property type="project" value="TreeGrafter"/>
</dbReference>
<dbReference type="OrthoDB" id="6506763at2"/>
<dbReference type="PRINTS" id="PR00032">
    <property type="entry name" value="HTHARAC"/>
</dbReference>
<feature type="domain" description="HTH araC/xylS-type" evidence="4">
    <location>
        <begin position="247"/>
        <end position="344"/>
    </location>
</feature>
<dbReference type="EMBL" id="NESN01000002">
    <property type="protein sequence ID" value="PUE54025.1"/>
    <property type="molecule type" value="Genomic_DNA"/>
</dbReference>
<evidence type="ECO:0000259" key="4">
    <source>
        <dbReference type="PROSITE" id="PS01124"/>
    </source>
</evidence>
<dbReference type="InterPro" id="IPR032687">
    <property type="entry name" value="AraC-type_N"/>
</dbReference>
<evidence type="ECO:0000256" key="1">
    <source>
        <dbReference type="ARBA" id="ARBA00023015"/>
    </source>
</evidence>
<dbReference type="InterPro" id="IPR018060">
    <property type="entry name" value="HTH_AraC"/>
</dbReference>
<dbReference type="Pfam" id="PF12833">
    <property type="entry name" value="HTH_18"/>
    <property type="match status" value="1"/>
</dbReference>
<comment type="caution">
    <text evidence="5">The sequence shown here is derived from an EMBL/GenBank/DDBJ whole genome shotgun (WGS) entry which is preliminary data.</text>
</comment>
<protein>
    <submittedName>
        <fullName evidence="5">AraC family transcriptional regulator</fullName>
    </submittedName>
</protein>
<dbReference type="GO" id="GO:0005829">
    <property type="term" value="C:cytosol"/>
    <property type="evidence" value="ECO:0007669"/>
    <property type="project" value="TreeGrafter"/>
</dbReference>
<evidence type="ECO:0000313" key="5">
    <source>
        <dbReference type="EMBL" id="PUE54025.1"/>
    </source>
</evidence>
<keyword evidence="6" id="KW-1185">Reference proteome</keyword>
<dbReference type="Pfam" id="PF12625">
    <property type="entry name" value="Arabinose_bd"/>
    <property type="match status" value="1"/>
</dbReference>
<dbReference type="RefSeq" id="WP_108312027.1">
    <property type="nucleotide sequence ID" value="NZ_NESN01000002.1"/>
</dbReference>
<dbReference type="PANTHER" id="PTHR47894:SF1">
    <property type="entry name" value="HTH-TYPE TRANSCRIPTIONAL REGULATOR VQSM"/>
    <property type="match status" value="1"/>
</dbReference>